<evidence type="ECO:0000313" key="3">
    <source>
        <dbReference type="EMBL" id="MBB6342547.1"/>
    </source>
</evidence>
<proteinExistence type="predicted"/>
<comment type="caution">
    <text evidence="3">The sequence shown here is derived from an EMBL/GenBank/DDBJ whole genome shotgun (WGS) entry which is preliminary data.</text>
</comment>
<feature type="transmembrane region" description="Helical" evidence="2">
    <location>
        <begin position="201"/>
        <end position="223"/>
    </location>
</feature>
<keyword evidence="4" id="KW-1185">Reference proteome</keyword>
<feature type="region of interest" description="Disordered" evidence="1">
    <location>
        <begin position="338"/>
        <end position="364"/>
    </location>
</feature>
<gene>
    <name evidence="3" type="ORF">HNP49_002729</name>
</gene>
<dbReference type="PANTHER" id="PTHR34980">
    <property type="entry name" value="INNER MEMBRANE PROTEIN-RELATED-RELATED"/>
    <property type="match status" value="1"/>
</dbReference>
<dbReference type="EMBL" id="JACHLL010000005">
    <property type="protein sequence ID" value="MBB6342547.1"/>
    <property type="molecule type" value="Genomic_DNA"/>
</dbReference>
<keyword evidence="2" id="KW-0812">Transmembrane</keyword>
<evidence type="ECO:0000313" key="4">
    <source>
        <dbReference type="Proteomes" id="UP000557193"/>
    </source>
</evidence>
<organism evidence="3 4">
    <name type="scientific">Pseudomonas fluvialis</name>
    <dbReference type="NCBI Taxonomy" id="1793966"/>
    <lineage>
        <taxon>Bacteria</taxon>
        <taxon>Pseudomonadati</taxon>
        <taxon>Pseudomonadota</taxon>
        <taxon>Gammaproteobacteria</taxon>
        <taxon>Pseudomonadales</taxon>
        <taxon>Pseudomonadaceae</taxon>
        <taxon>Pseudomonas</taxon>
    </lineage>
</organism>
<keyword evidence="2" id="KW-1133">Transmembrane helix</keyword>
<dbReference type="GO" id="GO:0005886">
    <property type="term" value="C:plasma membrane"/>
    <property type="evidence" value="ECO:0007669"/>
    <property type="project" value="TreeGrafter"/>
</dbReference>
<name>A0A7X0BTU4_9PSED</name>
<feature type="transmembrane region" description="Helical" evidence="2">
    <location>
        <begin position="262"/>
        <end position="284"/>
    </location>
</feature>
<dbReference type="Pfam" id="PF05656">
    <property type="entry name" value="DUF805"/>
    <property type="match status" value="1"/>
</dbReference>
<accession>A0A7X0BTU4</accession>
<dbReference type="InterPro" id="IPR008523">
    <property type="entry name" value="DUF805"/>
</dbReference>
<evidence type="ECO:0000256" key="2">
    <source>
        <dbReference type="SAM" id="Phobius"/>
    </source>
</evidence>
<sequence length="364" mass="38225">MSETRYSIMFAGEVLPDFSLDTVKANLASLFKSDLDKIEALFSGQSVPLKRNLESAEADKYMAALQRAGAKVSKQSEGLQLSLVATDDHPDDNVAAPPPTEAATSSTRMTCPKCAHEQAKAAECEACGIIIEKYLARQAQLQEEAASIQASITSTSPATEPEAPVSASPYAPPQANVAEQLPEFGELKPFGVTGRIGRLRYLAWSLVLILVMAPALGIAALGMGISDTVGIILIAGVTLAMVVVSVQIGVQRLHDIGWSGWLYLLNLVPVVGSVFPLLMLLIPGNAGANRYGPPQPPNSTAVKVLASLWLVILALVVIAAIAGGVGMLDSQEGDMGLSDMDTESSYAEPAEAAAPAAAYEYSEE</sequence>
<keyword evidence="2" id="KW-0472">Membrane</keyword>
<feature type="region of interest" description="Disordered" evidence="1">
    <location>
        <begin position="152"/>
        <end position="172"/>
    </location>
</feature>
<dbReference type="RefSeq" id="WP_184684151.1">
    <property type="nucleotide sequence ID" value="NZ_JACHLL010000005.1"/>
</dbReference>
<dbReference type="AlphaFoldDB" id="A0A7X0BTU4"/>
<evidence type="ECO:0000256" key="1">
    <source>
        <dbReference type="SAM" id="MobiDB-lite"/>
    </source>
</evidence>
<feature type="transmembrane region" description="Helical" evidence="2">
    <location>
        <begin position="304"/>
        <end position="328"/>
    </location>
</feature>
<feature type="transmembrane region" description="Helical" evidence="2">
    <location>
        <begin position="229"/>
        <end position="250"/>
    </location>
</feature>
<feature type="region of interest" description="Disordered" evidence="1">
    <location>
        <begin position="87"/>
        <end position="106"/>
    </location>
</feature>
<dbReference type="Proteomes" id="UP000557193">
    <property type="component" value="Unassembled WGS sequence"/>
</dbReference>
<protein>
    <submittedName>
        <fullName evidence="3">Uncharacterized membrane protein YhaH (DUF805 family)</fullName>
    </submittedName>
</protein>
<reference evidence="3 4" key="1">
    <citation type="submission" date="2020-08" db="EMBL/GenBank/DDBJ databases">
        <title>Functional genomics of gut bacteria from endangered species of beetles.</title>
        <authorList>
            <person name="Carlos-Shanley C."/>
        </authorList>
    </citation>
    <scope>NUCLEOTIDE SEQUENCE [LARGE SCALE GENOMIC DNA]</scope>
    <source>
        <strain evidence="3 4">S00202</strain>
    </source>
</reference>
<feature type="compositionally biased region" description="Low complexity" evidence="1">
    <location>
        <begin position="343"/>
        <end position="364"/>
    </location>
</feature>
<dbReference type="PANTHER" id="PTHR34980:SF3">
    <property type="entry name" value="BLR8105 PROTEIN"/>
    <property type="match status" value="1"/>
</dbReference>